<organism evidence="2 3">
    <name type="scientific">Ensete ventricosum</name>
    <name type="common">Abyssinian banana</name>
    <name type="synonym">Musa ensete</name>
    <dbReference type="NCBI Taxonomy" id="4639"/>
    <lineage>
        <taxon>Eukaryota</taxon>
        <taxon>Viridiplantae</taxon>
        <taxon>Streptophyta</taxon>
        <taxon>Embryophyta</taxon>
        <taxon>Tracheophyta</taxon>
        <taxon>Spermatophyta</taxon>
        <taxon>Magnoliopsida</taxon>
        <taxon>Liliopsida</taxon>
        <taxon>Zingiberales</taxon>
        <taxon>Musaceae</taxon>
        <taxon>Ensete</taxon>
    </lineage>
</organism>
<feature type="compositionally biased region" description="Basic and acidic residues" evidence="1">
    <location>
        <begin position="60"/>
        <end position="74"/>
    </location>
</feature>
<dbReference type="AlphaFoldDB" id="A0A426YZN4"/>
<feature type="compositionally biased region" description="Basic and acidic residues" evidence="1">
    <location>
        <begin position="7"/>
        <end position="24"/>
    </location>
</feature>
<evidence type="ECO:0000256" key="1">
    <source>
        <dbReference type="SAM" id="MobiDB-lite"/>
    </source>
</evidence>
<sequence length="87" mass="9182">MTKLGRGIKEEKGGGRWCRGREGAVTKAGRMVSGKGGSCDESTGGRREEEREDGVGEGGNYDKRGKMEGKRESGSTKGGCGEGDRLQ</sequence>
<protein>
    <submittedName>
        <fullName evidence="2">Uncharacterized protein</fullName>
    </submittedName>
</protein>
<reference evidence="2 3" key="1">
    <citation type="journal article" date="2014" name="Agronomy (Basel)">
        <title>A Draft Genome Sequence for Ensete ventricosum, the Drought-Tolerant Tree Against Hunger.</title>
        <authorList>
            <person name="Harrison J."/>
            <person name="Moore K.A."/>
            <person name="Paszkiewicz K."/>
            <person name="Jones T."/>
            <person name="Grant M."/>
            <person name="Ambacheew D."/>
            <person name="Muzemil S."/>
            <person name="Studholme D.J."/>
        </authorList>
    </citation>
    <scope>NUCLEOTIDE SEQUENCE [LARGE SCALE GENOMIC DNA]</scope>
</reference>
<evidence type="ECO:0000313" key="2">
    <source>
        <dbReference type="EMBL" id="RRT57200.1"/>
    </source>
</evidence>
<comment type="caution">
    <text evidence="2">The sequence shown here is derived from an EMBL/GenBank/DDBJ whole genome shotgun (WGS) entry which is preliminary data.</text>
</comment>
<feature type="region of interest" description="Disordered" evidence="1">
    <location>
        <begin position="1"/>
        <end position="87"/>
    </location>
</feature>
<gene>
    <name evidence="2" type="ORF">B296_00008385</name>
</gene>
<dbReference type="EMBL" id="AMZH03009278">
    <property type="protein sequence ID" value="RRT57200.1"/>
    <property type="molecule type" value="Genomic_DNA"/>
</dbReference>
<name>A0A426YZN4_ENSVE</name>
<evidence type="ECO:0000313" key="3">
    <source>
        <dbReference type="Proteomes" id="UP000287651"/>
    </source>
</evidence>
<dbReference type="Proteomes" id="UP000287651">
    <property type="component" value="Unassembled WGS sequence"/>
</dbReference>
<accession>A0A426YZN4</accession>
<proteinExistence type="predicted"/>